<dbReference type="RefSeq" id="WP_185251565.1">
    <property type="nucleotide sequence ID" value="NZ_JACKXE010000001.1"/>
</dbReference>
<evidence type="ECO:0008006" key="4">
    <source>
        <dbReference type="Google" id="ProtNLM"/>
    </source>
</evidence>
<gene>
    <name evidence="2" type="ORF">H5V45_02940</name>
</gene>
<reference evidence="2 3" key="1">
    <citation type="submission" date="2020-08" db="EMBL/GenBank/DDBJ databases">
        <authorList>
            <person name="Seo M.-J."/>
        </authorList>
    </citation>
    <scope>NUCLEOTIDE SEQUENCE [LARGE SCALE GENOMIC DNA]</scope>
    <source>
        <strain evidence="2 3">KIGAM211</strain>
    </source>
</reference>
<evidence type="ECO:0000313" key="2">
    <source>
        <dbReference type="EMBL" id="MBB6626270.1"/>
    </source>
</evidence>
<comment type="caution">
    <text evidence="2">The sequence shown here is derived from an EMBL/GenBank/DDBJ whole genome shotgun (WGS) entry which is preliminary data.</text>
</comment>
<dbReference type="EMBL" id="JACKXE010000001">
    <property type="protein sequence ID" value="MBB6626270.1"/>
    <property type="molecule type" value="Genomic_DNA"/>
</dbReference>
<accession>A0A7X0RFB1</accession>
<proteinExistence type="predicted"/>
<protein>
    <recommendedName>
        <fullName evidence="4">Lipoprotein</fullName>
    </recommendedName>
</protein>
<feature type="signal peptide" evidence="1">
    <location>
        <begin position="1"/>
        <end position="26"/>
    </location>
</feature>
<feature type="chain" id="PRO_5031116328" description="Lipoprotein" evidence="1">
    <location>
        <begin position="27"/>
        <end position="172"/>
    </location>
</feature>
<dbReference type="Proteomes" id="UP000523955">
    <property type="component" value="Unassembled WGS sequence"/>
</dbReference>
<dbReference type="PROSITE" id="PS51257">
    <property type="entry name" value="PROKAR_LIPOPROTEIN"/>
    <property type="match status" value="1"/>
</dbReference>
<keyword evidence="3" id="KW-1185">Reference proteome</keyword>
<evidence type="ECO:0000313" key="3">
    <source>
        <dbReference type="Proteomes" id="UP000523955"/>
    </source>
</evidence>
<dbReference type="AlphaFoldDB" id="A0A7X0RFB1"/>
<keyword evidence="1" id="KW-0732">Signal</keyword>
<organism evidence="2 3">
    <name type="scientific">Nocardioides luti</name>
    <dbReference type="NCBI Taxonomy" id="2761101"/>
    <lineage>
        <taxon>Bacteria</taxon>
        <taxon>Bacillati</taxon>
        <taxon>Actinomycetota</taxon>
        <taxon>Actinomycetes</taxon>
        <taxon>Propionibacteriales</taxon>
        <taxon>Nocardioidaceae</taxon>
        <taxon>Nocardioides</taxon>
    </lineage>
</organism>
<name>A0A7X0RFB1_9ACTN</name>
<evidence type="ECO:0000256" key="1">
    <source>
        <dbReference type="SAM" id="SignalP"/>
    </source>
</evidence>
<sequence>MRRDRLLCLPLLLVLGLLGGCNEDDAAEADAPPVKGVACTAEPDAYQMPTQHELRLMHLEHGSLCRWRTRDGAEYHSYEYDRLDALPLTDRDARLVLRRLRQASQEKPGCSMIDSPPPVFFTVALQGDDDALWQVTVPTERCLGFFLANPDAQDWLPFVDPTLVRTLEALVD</sequence>